<gene>
    <name evidence="1" type="ORF">CISG_08791</name>
</gene>
<sequence>MFQQPAAKDKQLKSELTFTVELVYTPSLFDKNDKVYDNHILCCLVISPAGQPVYDYELLLEACSLILTLPKECTHHGWMKLKKLQLESHEGQTPPKNSMLKEWYTGTYKKLMRIKRSDMSVDRFDDILSKFPLWFECVKPLCNAVQDILFPYGKKGLIVGTLQDPKRLYDPIIKAYEDAIALLEAGEI</sequence>
<evidence type="ECO:0000313" key="1">
    <source>
        <dbReference type="EMBL" id="KMU80895.1"/>
    </source>
</evidence>
<dbReference type="OrthoDB" id="4186846at2759"/>
<dbReference type="Proteomes" id="UP000054559">
    <property type="component" value="Unassembled WGS sequence"/>
</dbReference>
<organism evidence="1 2">
    <name type="scientific">Coccidioides immitis RMSCC 3703</name>
    <dbReference type="NCBI Taxonomy" id="454286"/>
    <lineage>
        <taxon>Eukaryota</taxon>
        <taxon>Fungi</taxon>
        <taxon>Dikarya</taxon>
        <taxon>Ascomycota</taxon>
        <taxon>Pezizomycotina</taxon>
        <taxon>Eurotiomycetes</taxon>
        <taxon>Eurotiomycetidae</taxon>
        <taxon>Onygenales</taxon>
        <taxon>Onygenaceae</taxon>
        <taxon>Coccidioides</taxon>
    </lineage>
</organism>
<protein>
    <submittedName>
        <fullName evidence="1">Uncharacterized protein</fullName>
    </submittedName>
</protein>
<accession>A0A0J8R8Y0</accession>
<evidence type="ECO:0000313" key="2">
    <source>
        <dbReference type="Proteomes" id="UP000054559"/>
    </source>
</evidence>
<reference evidence="2" key="1">
    <citation type="journal article" date="2010" name="Genome Res.">
        <title>Population genomic sequencing of Coccidioides fungi reveals recent hybridization and transposon control.</title>
        <authorList>
            <person name="Neafsey D.E."/>
            <person name="Barker B.M."/>
            <person name="Sharpton T.J."/>
            <person name="Stajich J.E."/>
            <person name="Park D.J."/>
            <person name="Whiston E."/>
            <person name="Hung C.-Y."/>
            <person name="McMahan C."/>
            <person name="White J."/>
            <person name="Sykes S."/>
            <person name="Heiman D."/>
            <person name="Young S."/>
            <person name="Zeng Q."/>
            <person name="Abouelleil A."/>
            <person name="Aftuck L."/>
            <person name="Bessette D."/>
            <person name="Brown A."/>
            <person name="FitzGerald M."/>
            <person name="Lui A."/>
            <person name="Macdonald J.P."/>
            <person name="Priest M."/>
            <person name="Orbach M.J."/>
            <person name="Galgiani J.N."/>
            <person name="Kirkland T.N."/>
            <person name="Cole G.T."/>
            <person name="Birren B.W."/>
            <person name="Henn M.R."/>
            <person name="Taylor J.W."/>
            <person name="Rounsley S.D."/>
        </authorList>
    </citation>
    <scope>NUCLEOTIDE SEQUENCE [LARGE SCALE GENOMIC DNA]</scope>
    <source>
        <strain evidence="2">RMSCC 3703</strain>
    </source>
</reference>
<proteinExistence type="predicted"/>
<dbReference type="AlphaFoldDB" id="A0A0J8R8Y0"/>
<dbReference type="STRING" id="454286.A0A0J8R8Y0"/>
<name>A0A0J8R8Y0_COCIT</name>
<dbReference type="EMBL" id="DS268194">
    <property type="protein sequence ID" value="KMU80895.1"/>
    <property type="molecule type" value="Genomic_DNA"/>
</dbReference>